<dbReference type="STRING" id="408074.SAMN05660909_04105"/>
<feature type="transmembrane region" description="Helical" evidence="1">
    <location>
        <begin position="46"/>
        <end position="72"/>
    </location>
</feature>
<accession>A0A1H4F382</accession>
<keyword evidence="1" id="KW-1133">Transmembrane helix</keyword>
<sequence length="235" mass="25935">MASLVDSSLILTAVTISCLHTASGPDHYVPFIVFSRTRKWSVAKTIGWTALCGLGHVLSSLVIGMIGVFLGWQLSRFGGITEIRGGIAGWALLILGVFYLVYGIYRAIANRPHKHFDVYDNGEVYVYQHRHNEAYVAPQRRIKVTPWILFVIFVMGPSEPLLPLLFYPAAQQSVVGIITLIATFTFFTILTMIVMVLLGYYGFSLMKPAATERYMAAISGAAVTICGIGMVFMGW</sequence>
<dbReference type="Proteomes" id="UP000199656">
    <property type="component" value="Unassembled WGS sequence"/>
</dbReference>
<keyword evidence="3" id="KW-1185">Reference proteome</keyword>
<feature type="transmembrane region" description="Helical" evidence="1">
    <location>
        <begin position="87"/>
        <end position="105"/>
    </location>
</feature>
<keyword evidence="1" id="KW-0812">Transmembrane</keyword>
<protein>
    <recommendedName>
        <fullName evidence="4">Urease accessory protein UreH-like transmembrane domain-containing protein</fullName>
    </recommendedName>
</protein>
<evidence type="ECO:0000313" key="2">
    <source>
        <dbReference type="EMBL" id="SEA91400.1"/>
    </source>
</evidence>
<evidence type="ECO:0000256" key="1">
    <source>
        <dbReference type="SAM" id="Phobius"/>
    </source>
</evidence>
<dbReference type="EMBL" id="FNRL01000022">
    <property type="protein sequence ID" value="SEA91400.1"/>
    <property type="molecule type" value="Genomic_DNA"/>
</dbReference>
<dbReference type="OrthoDB" id="9782403at2"/>
<gene>
    <name evidence="2" type="ORF">SAMN05660909_04105</name>
</gene>
<feature type="transmembrane region" description="Helical" evidence="1">
    <location>
        <begin position="147"/>
        <end position="167"/>
    </location>
</feature>
<reference evidence="3" key="1">
    <citation type="submission" date="2016-10" db="EMBL/GenBank/DDBJ databases">
        <authorList>
            <person name="Varghese N."/>
            <person name="Submissions S."/>
        </authorList>
    </citation>
    <scope>NUCLEOTIDE SEQUENCE [LARGE SCALE GENOMIC DNA]</scope>
    <source>
        <strain evidence="3">DSM 23920</strain>
    </source>
</reference>
<feature type="transmembrane region" description="Helical" evidence="1">
    <location>
        <begin position="214"/>
        <end position="233"/>
    </location>
</feature>
<proteinExistence type="predicted"/>
<evidence type="ECO:0008006" key="4">
    <source>
        <dbReference type="Google" id="ProtNLM"/>
    </source>
</evidence>
<feature type="transmembrane region" description="Helical" evidence="1">
    <location>
        <begin position="173"/>
        <end position="202"/>
    </location>
</feature>
<dbReference type="AlphaFoldDB" id="A0A1H4F382"/>
<keyword evidence="1" id="KW-0472">Membrane</keyword>
<dbReference type="RefSeq" id="WP_089763748.1">
    <property type="nucleotide sequence ID" value="NZ_BKAT01000036.1"/>
</dbReference>
<name>A0A1H4F382_9BACT</name>
<evidence type="ECO:0000313" key="3">
    <source>
        <dbReference type="Proteomes" id="UP000199656"/>
    </source>
</evidence>
<organism evidence="2 3">
    <name type="scientific">Chitinophaga terrae</name>
    <name type="common">ex Kim and Jung 2007</name>
    <dbReference type="NCBI Taxonomy" id="408074"/>
    <lineage>
        <taxon>Bacteria</taxon>
        <taxon>Pseudomonadati</taxon>
        <taxon>Bacteroidota</taxon>
        <taxon>Chitinophagia</taxon>
        <taxon>Chitinophagales</taxon>
        <taxon>Chitinophagaceae</taxon>
        <taxon>Chitinophaga</taxon>
    </lineage>
</organism>